<evidence type="ECO:0000259" key="9">
    <source>
        <dbReference type="Pfam" id="PF03151"/>
    </source>
</evidence>
<evidence type="ECO:0000256" key="8">
    <source>
        <dbReference type="SAM" id="Phobius"/>
    </source>
</evidence>
<reference evidence="10" key="1">
    <citation type="submission" date="2010-05" db="EMBL/GenBank/DDBJ databases">
        <title>The Genome Sequence of Magnaporthe poae strain ATCC 64411.</title>
        <authorList>
            <consortium name="The Broad Institute Genome Sequencing Platform"/>
            <consortium name="Broad Institute Genome Sequencing Center for Infectious Disease"/>
            <person name="Ma L.-J."/>
            <person name="Dead R."/>
            <person name="Young S."/>
            <person name="Zeng Q."/>
            <person name="Koehrsen M."/>
            <person name="Alvarado L."/>
            <person name="Berlin A."/>
            <person name="Chapman S.B."/>
            <person name="Chen Z."/>
            <person name="Freedman E."/>
            <person name="Gellesch M."/>
            <person name="Goldberg J."/>
            <person name="Griggs A."/>
            <person name="Gujja S."/>
            <person name="Heilman E.R."/>
            <person name="Heiman D."/>
            <person name="Hepburn T."/>
            <person name="Howarth C."/>
            <person name="Jen D."/>
            <person name="Larson L."/>
            <person name="Mehta T."/>
            <person name="Neiman D."/>
            <person name="Pearson M."/>
            <person name="Roberts A."/>
            <person name="Saif S."/>
            <person name="Shea T."/>
            <person name="Shenoy N."/>
            <person name="Sisk P."/>
            <person name="Stolte C."/>
            <person name="Sykes S."/>
            <person name="Walk T."/>
            <person name="White J."/>
            <person name="Yandava C."/>
            <person name="Haas B."/>
            <person name="Nusbaum C."/>
            <person name="Birren B."/>
        </authorList>
    </citation>
    <scope>NUCLEOTIDE SEQUENCE</scope>
    <source>
        <strain evidence="10">ATCC 64411</strain>
    </source>
</reference>
<dbReference type="GO" id="GO:0005789">
    <property type="term" value="C:endoplasmic reticulum membrane"/>
    <property type="evidence" value="ECO:0007669"/>
    <property type="project" value="UniProtKB-SubCell"/>
</dbReference>
<dbReference type="PANTHER" id="PTHR11132">
    <property type="entry name" value="SOLUTE CARRIER FAMILY 35"/>
    <property type="match status" value="1"/>
</dbReference>
<gene>
    <name evidence="10" type="ORF">MAPG_11637</name>
</gene>
<feature type="transmembrane region" description="Helical" evidence="8">
    <location>
        <begin position="265"/>
        <end position="286"/>
    </location>
</feature>
<evidence type="ECO:0000313" key="11">
    <source>
        <dbReference type="EnsemblFungi" id="MAPG_11637T0"/>
    </source>
</evidence>
<feature type="transmembrane region" description="Helical" evidence="8">
    <location>
        <begin position="20"/>
        <end position="40"/>
    </location>
</feature>
<evidence type="ECO:0000313" key="12">
    <source>
        <dbReference type="Proteomes" id="UP000011715"/>
    </source>
</evidence>
<comment type="similarity">
    <text evidence="3">Belongs to the TPT transporter family. SLC35D subfamily.</text>
</comment>
<reference evidence="12" key="2">
    <citation type="submission" date="2010-05" db="EMBL/GenBank/DDBJ databases">
        <title>The genome sequence of Magnaporthe poae strain ATCC 64411.</title>
        <authorList>
            <person name="Ma L.-J."/>
            <person name="Dead R."/>
            <person name="Young S."/>
            <person name="Zeng Q."/>
            <person name="Koehrsen M."/>
            <person name="Alvarado L."/>
            <person name="Berlin A."/>
            <person name="Chapman S.B."/>
            <person name="Chen Z."/>
            <person name="Freedman E."/>
            <person name="Gellesch M."/>
            <person name="Goldberg J."/>
            <person name="Griggs A."/>
            <person name="Gujja S."/>
            <person name="Heilman E.R."/>
            <person name="Heiman D."/>
            <person name="Hepburn T."/>
            <person name="Howarth C."/>
            <person name="Jen D."/>
            <person name="Larson L."/>
            <person name="Mehta T."/>
            <person name="Neiman D."/>
            <person name="Pearson M."/>
            <person name="Roberts A."/>
            <person name="Saif S."/>
            <person name="Shea T."/>
            <person name="Shenoy N."/>
            <person name="Sisk P."/>
            <person name="Stolte C."/>
            <person name="Sykes S."/>
            <person name="Walk T."/>
            <person name="White J."/>
            <person name="Yandava C."/>
            <person name="Haas B."/>
            <person name="Nusbaum C."/>
            <person name="Birren B."/>
        </authorList>
    </citation>
    <scope>NUCLEOTIDE SEQUENCE [LARGE SCALE GENOMIC DNA]</scope>
    <source>
        <strain evidence="12">ATCC 64411 / 73-15</strain>
    </source>
</reference>
<feature type="transmembrane region" description="Helical" evidence="8">
    <location>
        <begin position="229"/>
        <end position="253"/>
    </location>
</feature>
<dbReference type="OrthoDB" id="6418713at2759"/>
<dbReference type="EnsemblFungi" id="MAPG_11637T0">
    <property type="protein sequence ID" value="MAPG_11637T0"/>
    <property type="gene ID" value="MAPG_11637"/>
</dbReference>
<dbReference type="Proteomes" id="UP000011715">
    <property type="component" value="Unassembled WGS sequence"/>
</dbReference>
<keyword evidence="6 8" id="KW-1133">Transmembrane helix</keyword>
<sequence length="380" mass="41915">MSLPTVEKPAPAASGLHPAFYIGSWIFFSNSTILFNKYLIDKAGFKYPIILTCWHMVFSVVATQLLARTTTLVDGRKKVKMNGRIYLRSIVPIGLLYSGSLVFSNMTYMYLSVSFIQMLKAAAPVVVLLLSWAWRLKEPSARVFANVCVIVLGVAIASFGEIQFSWVGVLYQMGGIVFEALRLTMIEVMLAGDADQQKMDPLVSLYYYAPVCAVMNFFVALIAEGPTFSYDAVLTTGVAVLVVNALVAFLLNVASVMLIGKTSSLVLTLTGILKNILLIVVAVLLWSEHVSFLQFLGYSIALVGLTYYSLGWDVIKQRLVASFEWTYSLLKSPQFDESRLSPAARRGLIATLLLLIMSMLVIGFVYDGKAVAEKALVGWW</sequence>
<feature type="transmembrane region" description="Helical" evidence="8">
    <location>
        <begin position="166"/>
        <end position="184"/>
    </location>
</feature>
<evidence type="ECO:0000256" key="7">
    <source>
        <dbReference type="ARBA" id="ARBA00023136"/>
    </source>
</evidence>
<evidence type="ECO:0000256" key="4">
    <source>
        <dbReference type="ARBA" id="ARBA00011182"/>
    </source>
</evidence>
<reference evidence="10" key="3">
    <citation type="submission" date="2011-03" db="EMBL/GenBank/DDBJ databases">
        <title>Annotation of Magnaporthe poae ATCC 64411.</title>
        <authorList>
            <person name="Ma L.-J."/>
            <person name="Dead R."/>
            <person name="Young S.K."/>
            <person name="Zeng Q."/>
            <person name="Gargeya S."/>
            <person name="Fitzgerald M."/>
            <person name="Haas B."/>
            <person name="Abouelleil A."/>
            <person name="Alvarado L."/>
            <person name="Arachchi H.M."/>
            <person name="Berlin A."/>
            <person name="Brown A."/>
            <person name="Chapman S.B."/>
            <person name="Chen Z."/>
            <person name="Dunbar C."/>
            <person name="Freedman E."/>
            <person name="Gearin G."/>
            <person name="Gellesch M."/>
            <person name="Goldberg J."/>
            <person name="Griggs A."/>
            <person name="Gujja S."/>
            <person name="Heiman D."/>
            <person name="Howarth C."/>
            <person name="Larson L."/>
            <person name="Lui A."/>
            <person name="MacDonald P.J.P."/>
            <person name="Mehta T."/>
            <person name="Montmayeur A."/>
            <person name="Murphy C."/>
            <person name="Neiman D."/>
            <person name="Pearson M."/>
            <person name="Priest M."/>
            <person name="Roberts A."/>
            <person name="Saif S."/>
            <person name="Shea T."/>
            <person name="Shenoy N."/>
            <person name="Sisk P."/>
            <person name="Stolte C."/>
            <person name="Sykes S."/>
            <person name="Yandava C."/>
            <person name="Wortman J."/>
            <person name="Nusbaum C."/>
            <person name="Birren B."/>
        </authorList>
    </citation>
    <scope>NUCLEOTIDE SEQUENCE</scope>
    <source>
        <strain evidence="10">ATCC 64411</strain>
    </source>
</reference>
<feature type="transmembrane region" description="Helical" evidence="8">
    <location>
        <begin position="347"/>
        <end position="366"/>
    </location>
</feature>
<proteinExistence type="inferred from homology"/>
<comment type="function">
    <text evidence="1">Involved in the import of GDP-mannose from the cytoplasm into the Golgi lumen.</text>
</comment>
<feature type="transmembrane region" description="Helical" evidence="8">
    <location>
        <begin position="85"/>
        <end position="103"/>
    </location>
</feature>
<feature type="transmembrane region" description="Helical" evidence="8">
    <location>
        <begin position="292"/>
        <end position="310"/>
    </location>
</feature>
<feature type="transmembrane region" description="Helical" evidence="8">
    <location>
        <begin position="205"/>
        <end position="223"/>
    </location>
</feature>
<dbReference type="eggNOG" id="KOG1441">
    <property type="taxonomic scope" value="Eukaryota"/>
</dbReference>
<dbReference type="EMBL" id="ADBL01002892">
    <property type="status" value="NOT_ANNOTATED_CDS"/>
    <property type="molecule type" value="Genomic_DNA"/>
</dbReference>
<dbReference type="EMBL" id="GL876985">
    <property type="protein sequence ID" value="KLU92735.1"/>
    <property type="molecule type" value="Genomic_DNA"/>
</dbReference>
<dbReference type="InterPro" id="IPR004853">
    <property type="entry name" value="Sugar_P_trans_dom"/>
</dbReference>
<keyword evidence="12" id="KW-1185">Reference proteome</keyword>
<evidence type="ECO:0000256" key="5">
    <source>
        <dbReference type="ARBA" id="ARBA00022692"/>
    </source>
</evidence>
<dbReference type="VEuPathDB" id="FungiDB:MAPG_11637"/>
<comment type="subunit">
    <text evidence="4">Homooligomer.</text>
</comment>
<comment type="subcellular location">
    <subcellularLocation>
        <location evidence="2">Endoplasmic reticulum membrane</location>
        <topology evidence="2">Multi-pass membrane protein</topology>
    </subcellularLocation>
</comment>
<accession>A0A0C4EFT1</accession>
<evidence type="ECO:0000256" key="1">
    <source>
        <dbReference type="ARBA" id="ARBA00003420"/>
    </source>
</evidence>
<feature type="transmembrane region" description="Helical" evidence="8">
    <location>
        <begin position="109"/>
        <end position="131"/>
    </location>
</feature>
<dbReference type="InterPro" id="IPR037185">
    <property type="entry name" value="EmrE-like"/>
</dbReference>
<evidence type="ECO:0000256" key="6">
    <source>
        <dbReference type="ARBA" id="ARBA00022989"/>
    </source>
</evidence>
<name>A0A0C4EFT1_MAGP6</name>
<feature type="transmembrane region" description="Helical" evidence="8">
    <location>
        <begin position="143"/>
        <end position="160"/>
    </location>
</feature>
<dbReference type="SUPFAM" id="SSF103481">
    <property type="entry name" value="Multidrug resistance efflux transporter EmrE"/>
    <property type="match status" value="1"/>
</dbReference>
<dbReference type="AlphaFoldDB" id="A0A0C4EFT1"/>
<dbReference type="InterPro" id="IPR050186">
    <property type="entry name" value="TPT_transporter"/>
</dbReference>
<dbReference type="Pfam" id="PF03151">
    <property type="entry name" value="TPT"/>
    <property type="match status" value="1"/>
</dbReference>
<organism evidence="11 12">
    <name type="scientific">Magnaporthiopsis poae (strain ATCC 64411 / 73-15)</name>
    <name type="common">Kentucky bluegrass fungus</name>
    <name type="synonym">Magnaporthe poae</name>
    <dbReference type="NCBI Taxonomy" id="644358"/>
    <lineage>
        <taxon>Eukaryota</taxon>
        <taxon>Fungi</taxon>
        <taxon>Dikarya</taxon>
        <taxon>Ascomycota</taxon>
        <taxon>Pezizomycotina</taxon>
        <taxon>Sordariomycetes</taxon>
        <taxon>Sordariomycetidae</taxon>
        <taxon>Magnaporthales</taxon>
        <taxon>Magnaporthaceae</taxon>
        <taxon>Magnaporthiopsis</taxon>
    </lineage>
</organism>
<keyword evidence="7 8" id="KW-0472">Membrane</keyword>
<reference evidence="11" key="5">
    <citation type="submission" date="2015-06" db="UniProtKB">
        <authorList>
            <consortium name="EnsemblFungi"/>
        </authorList>
    </citation>
    <scope>IDENTIFICATION</scope>
    <source>
        <strain evidence="11">ATCC 64411</strain>
    </source>
</reference>
<evidence type="ECO:0000256" key="2">
    <source>
        <dbReference type="ARBA" id="ARBA00004477"/>
    </source>
</evidence>
<evidence type="ECO:0000256" key="3">
    <source>
        <dbReference type="ARBA" id="ARBA00010425"/>
    </source>
</evidence>
<reference evidence="11" key="4">
    <citation type="journal article" date="2015" name="G3 (Bethesda)">
        <title>Genome sequences of three phytopathogenic species of the Magnaporthaceae family of fungi.</title>
        <authorList>
            <person name="Okagaki L.H."/>
            <person name="Nunes C.C."/>
            <person name="Sailsbery J."/>
            <person name="Clay B."/>
            <person name="Brown D."/>
            <person name="John T."/>
            <person name="Oh Y."/>
            <person name="Young N."/>
            <person name="Fitzgerald M."/>
            <person name="Haas B.J."/>
            <person name="Zeng Q."/>
            <person name="Young S."/>
            <person name="Adiconis X."/>
            <person name="Fan L."/>
            <person name="Levin J.Z."/>
            <person name="Mitchell T.K."/>
            <person name="Okubara P.A."/>
            <person name="Farman M.L."/>
            <person name="Kohn L.M."/>
            <person name="Birren B."/>
            <person name="Ma L.-J."/>
            <person name="Dean R.A."/>
        </authorList>
    </citation>
    <scope>NUCLEOTIDE SEQUENCE</scope>
    <source>
        <strain evidence="11">ATCC 64411 / 73-15</strain>
    </source>
</reference>
<evidence type="ECO:0000313" key="10">
    <source>
        <dbReference type="EMBL" id="KLU92735.1"/>
    </source>
</evidence>
<keyword evidence="5 8" id="KW-0812">Transmembrane</keyword>
<feature type="domain" description="Sugar phosphate transporter" evidence="9">
    <location>
        <begin position="19"/>
        <end position="309"/>
    </location>
</feature>
<protein>
    <recommendedName>
        <fullName evidence="9">Sugar phosphate transporter domain-containing protein</fullName>
    </recommendedName>
</protein>
<dbReference type="OMA" id="VVMIQVM"/>